<gene>
    <name evidence="2" type="ORF">FSCOSCO3_A021875</name>
</gene>
<feature type="region of interest" description="Disordered" evidence="1">
    <location>
        <begin position="6"/>
        <end position="53"/>
    </location>
</feature>
<keyword evidence="3" id="KW-1185">Reference proteome</keyword>
<dbReference type="AlphaFoldDB" id="A0AAV1PXX4"/>
<dbReference type="Proteomes" id="UP001314229">
    <property type="component" value="Unassembled WGS sequence"/>
</dbReference>
<sequence length="388" mass="44047">MWRYKCQTGRASGLSNKRDTPMKPALTRRDRRDKHSRLIPNKHHEAFPEESEVEEMNIKPTNQVWTQTSIEPVHCKSVLHSSRPAFTENPRDKAVMPATPANKGSNHQVSSGHPAVYMTPDPAAFKVGEMLVKKELNLAATPESVITSSTDSDSTFSSNDDDCYSSSSTTSSSLPSPEIFRKENYVETLTFPIEDDMLGLHLHIKNSTLLDVSHAEGICMHHPPNISTIIDASTILVEKSYELSNHEVIDVEPKTHTDPFQSEKAFKRKKNTKPTIRWPISCKKKVWFKSPIIAECFATKTISETKLTIHNESEPVHWPSAAKQIEPDVDSSRPDEINLKEDSSQRAKFFDFVSDSERDEFFKRERQRFARLRSFSLFPLTAAKHTKP</sequence>
<reference evidence="2 3" key="1">
    <citation type="submission" date="2024-01" db="EMBL/GenBank/DDBJ databases">
        <authorList>
            <person name="Alioto T."/>
            <person name="Alioto T."/>
            <person name="Gomez Garrido J."/>
        </authorList>
    </citation>
    <scope>NUCLEOTIDE SEQUENCE [LARGE SCALE GENOMIC DNA]</scope>
</reference>
<dbReference type="EMBL" id="CAWUFR010000343">
    <property type="protein sequence ID" value="CAK6976299.1"/>
    <property type="molecule type" value="Genomic_DNA"/>
</dbReference>
<evidence type="ECO:0000313" key="2">
    <source>
        <dbReference type="EMBL" id="CAK6976299.1"/>
    </source>
</evidence>
<accession>A0AAV1PXX4</accession>
<feature type="compositionally biased region" description="Low complexity" evidence="1">
    <location>
        <begin position="147"/>
        <end position="176"/>
    </location>
</feature>
<evidence type="ECO:0000313" key="3">
    <source>
        <dbReference type="Proteomes" id="UP001314229"/>
    </source>
</evidence>
<protein>
    <submittedName>
        <fullName evidence="2">Uncharacterized protein LOC121910184 isoform X1</fullName>
    </submittedName>
</protein>
<evidence type="ECO:0000256" key="1">
    <source>
        <dbReference type="SAM" id="MobiDB-lite"/>
    </source>
</evidence>
<feature type="region of interest" description="Disordered" evidence="1">
    <location>
        <begin position="144"/>
        <end position="176"/>
    </location>
</feature>
<proteinExistence type="predicted"/>
<name>A0AAV1PXX4_SCOSC</name>
<organism evidence="2 3">
    <name type="scientific">Scomber scombrus</name>
    <name type="common">Atlantic mackerel</name>
    <name type="synonym">Scomber vernalis</name>
    <dbReference type="NCBI Taxonomy" id="13677"/>
    <lineage>
        <taxon>Eukaryota</taxon>
        <taxon>Metazoa</taxon>
        <taxon>Chordata</taxon>
        <taxon>Craniata</taxon>
        <taxon>Vertebrata</taxon>
        <taxon>Euteleostomi</taxon>
        <taxon>Actinopterygii</taxon>
        <taxon>Neopterygii</taxon>
        <taxon>Teleostei</taxon>
        <taxon>Neoteleostei</taxon>
        <taxon>Acanthomorphata</taxon>
        <taxon>Pelagiaria</taxon>
        <taxon>Scombriformes</taxon>
        <taxon>Scombridae</taxon>
        <taxon>Scomber</taxon>
    </lineage>
</organism>
<comment type="caution">
    <text evidence="2">The sequence shown here is derived from an EMBL/GenBank/DDBJ whole genome shotgun (WGS) entry which is preliminary data.</text>
</comment>
<feature type="compositionally biased region" description="Basic residues" evidence="1">
    <location>
        <begin position="29"/>
        <end position="41"/>
    </location>
</feature>